<evidence type="ECO:0000313" key="15">
    <source>
        <dbReference type="Proteomes" id="UP000284416"/>
    </source>
</evidence>
<feature type="domain" description="SF4 helicase" evidence="13">
    <location>
        <begin position="175"/>
        <end position="443"/>
    </location>
</feature>
<dbReference type="PANTHER" id="PTHR30153:SF2">
    <property type="entry name" value="REPLICATIVE DNA HELICASE"/>
    <property type="match status" value="1"/>
</dbReference>
<dbReference type="Pfam" id="PF03796">
    <property type="entry name" value="DnaB_C"/>
    <property type="match status" value="1"/>
</dbReference>
<evidence type="ECO:0000256" key="12">
    <source>
        <dbReference type="RuleBase" id="RU362085"/>
    </source>
</evidence>
<dbReference type="InterPro" id="IPR007693">
    <property type="entry name" value="DNA_helicase_DnaB-like_N"/>
</dbReference>
<evidence type="ECO:0000313" key="14">
    <source>
        <dbReference type="EMBL" id="RHW43471.1"/>
    </source>
</evidence>
<keyword evidence="15" id="KW-1185">Reference proteome</keyword>
<dbReference type="OrthoDB" id="9773982at2"/>
<comment type="caution">
    <text evidence="14">The sequence shown here is derived from an EMBL/GenBank/DDBJ whole genome shotgun (WGS) entry which is preliminary data.</text>
</comment>
<evidence type="ECO:0000256" key="11">
    <source>
        <dbReference type="NCBIfam" id="TIGR00665"/>
    </source>
</evidence>
<evidence type="ECO:0000256" key="2">
    <source>
        <dbReference type="ARBA" id="ARBA00022515"/>
    </source>
</evidence>
<keyword evidence="9" id="KW-0413">Isomerase</keyword>
<protein>
    <recommendedName>
        <fullName evidence="11 12">Replicative DNA helicase</fullName>
        <ecNumber evidence="11 12">5.6.2.3</ecNumber>
    </recommendedName>
</protein>
<keyword evidence="3 12" id="KW-0235">DNA replication</keyword>
<dbReference type="SUPFAM" id="SSF48024">
    <property type="entry name" value="N-terminal domain of DnaB helicase"/>
    <property type="match status" value="1"/>
</dbReference>
<dbReference type="PANTHER" id="PTHR30153">
    <property type="entry name" value="REPLICATIVE DNA HELICASE DNAB"/>
    <property type="match status" value="1"/>
</dbReference>
<evidence type="ECO:0000256" key="7">
    <source>
        <dbReference type="ARBA" id="ARBA00022840"/>
    </source>
</evidence>
<dbReference type="Pfam" id="PF00772">
    <property type="entry name" value="DnaB"/>
    <property type="match status" value="1"/>
</dbReference>
<dbReference type="GO" id="GO:0005829">
    <property type="term" value="C:cytosol"/>
    <property type="evidence" value="ECO:0007669"/>
    <property type="project" value="TreeGrafter"/>
</dbReference>
<comment type="function">
    <text evidence="12">The main replicative DNA helicase, it participates in initiation and elongation during chromosome replication. Travels ahead of the DNA replisome, separating dsDNA into templates for DNA synthesis. A processive ATP-dependent 5'-3' DNA helicase it has DNA-dependent ATPase activity.</text>
</comment>
<keyword evidence="2 12" id="KW-0639">Primosome</keyword>
<evidence type="ECO:0000256" key="6">
    <source>
        <dbReference type="ARBA" id="ARBA00022806"/>
    </source>
</evidence>
<dbReference type="EC" id="5.6.2.3" evidence="11 12"/>
<dbReference type="InterPro" id="IPR007694">
    <property type="entry name" value="DNA_helicase_DnaB-like_C"/>
</dbReference>
<dbReference type="NCBIfam" id="TIGR00665">
    <property type="entry name" value="DnaB"/>
    <property type="match status" value="1"/>
</dbReference>
<dbReference type="SUPFAM" id="SSF52540">
    <property type="entry name" value="P-loop containing nucleoside triphosphate hydrolases"/>
    <property type="match status" value="1"/>
</dbReference>
<dbReference type="GO" id="GO:0003677">
    <property type="term" value="F:DNA binding"/>
    <property type="evidence" value="ECO:0007669"/>
    <property type="project" value="UniProtKB-UniRule"/>
</dbReference>
<dbReference type="Proteomes" id="UP000284416">
    <property type="component" value="Unassembled WGS sequence"/>
</dbReference>
<evidence type="ECO:0000256" key="8">
    <source>
        <dbReference type="ARBA" id="ARBA00023125"/>
    </source>
</evidence>
<comment type="similarity">
    <text evidence="1 12">Belongs to the helicase family. DnaB subfamily.</text>
</comment>
<evidence type="ECO:0000256" key="3">
    <source>
        <dbReference type="ARBA" id="ARBA00022705"/>
    </source>
</evidence>
<accession>A0A417Z0Q7</accession>
<keyword evidence="6 12" id="KW-0347">Helicase</keyword>
<evidence type="ECO:0000256" key="5">
    <source>
        <dbReference type="ARBA" id="ARBA00022801"/>
    </source>
</evidence>
<dbReference type="CDD" id="cd00984">
    <property type="entry name" value="DnaB_C"/>
    <property type="match status" value="1"/>
</dbReference>
<dbReference type="InterPro" id="IPR036185">
    <property type="entry name" value="DNA_heli_DnaB-like_N_sf"/>
</dbReference>
<name>A0A417Z0Q7_9BACI</name>
<dbReference type="InterPro" id="IPR007692">
    <property type="entry name" value="DNA_helicase_DnaB"/>
</dbReference>
<dbReference type="GO" id="GO:0006269">
    <property type="term" value="P:DNA replication, synthesis of primer"/>
    <property type="evidence" value="ECO:0007669"/>
    <property type="project" value="UniProtKB-UniRule"/>
</dbReference>
<dbReference type="InterPro" id="IPR027417">
    <property type="entry name" value="P-loop_NTPase"/>
</dbReference>
<dbReference type="InterPro" id="IPR016136">
    <property type="entry name" value="DNA_helicase_N/primase_C"/>
</dbReference>
<comment type="catalytic activity">
    <reaction evidence="10 12">
        <text>ATP + H2O = ADP + phosphate + H(+)</text>
        <dbReference type="Rhea" id="RHEA:13065"/>
        <dbReference type="ChEBI" id="CHEBI:15377"/>
        <dbReference type="ChEBI" id="CHEBI:15378"/>
        <dbReference type="ChEBI" id="CHEBI:30616"/>
        <dbReference type="ChEBI" id="CHEBI:43474"/>
        <dbReference type="ChEBI" id="CHEBI:456216"/>
        <dbReference type="EC" id="5.6.2.3"/>
    </reaction>
</comment>
<dbReference type="PROSITE" id="PS51199">
    <property type="entry name" value="SF4_HELICASE"/>
    <property type="match status" value="1"/>
</dbReference>
<keyword evidence="4 12" id="KW-0547">Nucleotide-binding</keyword>
<gene>
    <name evidence="14" type="primary">dnaB</name>
    <name evidence="14" type="ORF">D1B31_02080</name>
</gene>
<keyword evidence="7 12" id="KW-0067">ATP-binding</keyword>
<reference evidence="14 15" key="1">
    <citation type="journal article" date="2017" name="Int. J. Syst. Evol. Microbiol.">
        <title>Bacillus notoginsengisoli sp. nov., a novel bacterium isolated from the rhizosphere of Panax notoginseng.</title>
        <authorList>
            <person name="Zhang M.Y."/>
            <person name="Cheng J."/>
            <person name="Cai Y."/>
            <person name="Zhang T.Y."/>
            <person name="Wu Y.Y."/>
            <person name="Manikprabhu D."/>
            <person name="Li W.J."/>
            <person name="Zhang Y.X."/>
        </authorList>
    </citation>
    <scope>NUCLEOTIDE SEQUENCE [LARGE SCALE GENOMIC DNA]</scope>
    <source>
        <strain evidence="14 15">JCM 30743</strain>
    </source>
</reference>
<dbReference type="RefSeq" id="WP_118919079.1">
    <property type="nucleotide sequence ID" value="NZ_QWEG01000001.1"/>
</dbReference>
<dbReference type="Gene3D" id="3.40.50.300">
    <property type="entry name" value="P-loop containing nucleotide triphosphate hydrolases"/>
    <property type="match status" value="1"/>
</dbReference>
<dbReference type="AlphaFoldDB" id="A0A417Z0Q7"/>
<dbReference type="EMBL" id="QWEG01000001">
    <property type="protein sequence ID" value="RHW43471.1"/>
    <property type="molecule type" value="Genomic_DNA"/>
</dbReference>
<organism evidence="14 15">
    <name type="scientific">Neobacillus notoginsengisoli</name>
    <dbReference type="NCBI Taxonomy" id="1578198"/>
    <lineage>
        <taxon>Bacteria</taxon>
        <taxon>Bacillati</taxon>
        <taxon>Bacillota</taxon>
        <taxon>Bacilli</taxon>
        <taxon>Bacillales</taxon>
        <taxon>Bacillaceae</taxon>
        <taxon>Neobacillus</taxon>
    </lineage>
</organism>
<evidence type="ECO:0000256" key="4">
    <source>
        <dbReference type="ARBA" id="ARBA00022741"/>
    </source>
</evidence>
<sequence>MGVALQNLHAYDGRLFNQEAEEAFVGAFFLDGALMQECSVQPEQLYNYRLRRLFAVLQRLHEKGKPIGIISVAEEAGIKELESLGGISYITDIAVSVPTTANFHFYQNTVKAYNQKRRTIEITGKIRDKALEEDIQDVLSDGINQLRQIEDMHGDEDAGEIQAGLVDLYIDCGKDLGEITGIPSGFQRLDKLTGGFQESDLVVIGARQSMGKTAFALNIALNAGKQDVTAVFSHEMSKKQLLKRAASCIGSISSVKMRNPKRYFDDEDWDNFSYAMGTLCKRNIRIFDNAGMDISYIWSKVRQLRKEIGEEKRLLVVVDYLQLIAGSPKHQQNRQAEISEISRLLKQMARETNAVVIALSQLSRGVESRQDKRPMLSDLRESGQIEQDADVIAFLYREEYYGKKQEEATSLGGQIIEVIVAKQRNGPIGTVELGFLMEVGRFG</sequence>
<evidence type="ECO:0000256" key="10">
    <source>
        <dbReference type="ARBA" id="ARBA00048954"/>
    </source>
</evidence>
<evidence type="ECO:0000256" key="9">
    <source>
        <dbReference type="ARBA" id="ARBA00023235"/>
    </source>
</evidence>
<dbReference type="Gene3D" id="1.10.860.10">
    <property type="entry name" value="DNAb Helicase, Chain A"/>
    <property type="match status" value="1"/>
</dbReference>
<keyword evidence="5 12" id="KW-0378">Hydrolase</keyword>
<evidence type="ECO:0000259" key="13">
    <source>
        <dbReference type="PROSITE" id="PS51199"/>
    </source>
</evidence>
<evidence type="ECO:0000256" key="1">
    <source>
        <dbReference type="ARBA" id="ARBA00008428"/>
    </source>
</evidence>
<dbReference type="GO" id="GO:0005524">
    <property type="term" value="F:ATP binding"/>
    <property type="evidence" value="ECO:0007669"/>
    <property type="project" value="UniProtKB-UniRule"/>
</dbReference>
<keyword evidence="8 12" id="KW-0238">DNA-binding</keyword>
<dbReference type="GO" id="GO:0016887">
    <property type="term" value="F:ATP hydrolysis activity"/>
    <property type="evidence" value="ECO:0007669"/>
    <property type="project" value="RHEA"/>
</dbReference>
<dbReference type="GO" id="GO:1990077">
    <property type="term" value="C:primosome complex"/>
    <property type="evidence" value="ECO:0007669"/>
    <property type="project" value="UniProtKB-UniRule"/>
</dbReference>
<dbReference type="GO" id="GO:0043139">
    <property type="term" value="F:5'-3' DNA helicase activity"/>
    <property type="evidence" value="ECO:0007669"/>
    <property type="project" value="UniProtKB-EC"/>
</dbReference>
<proteinExistence type="inferred from homology"/>